<evidence type="ECO:0000256" key="8">
    <source>
        <dbReference type="ARBA" id="ARBA00023242"/>
    </source>
</evidence>
<feature type="DNA-binding region" description="Homeobox" evidence="9">
    <location>
        <begin position="62"/>
        <end position="121"/>
    </location>
</feature>
<keyword evidence="7" id="KW-0804">Transcription</keyword>
<dbReference type="GO" id="GO:0005634">
    <property type="term" value="C:nucleus"/>
    <property type="evidence" value="ECO:0007669"/>
    <property type="project" value="UniProtKB-SubCell"/>
</dbReference>
<gene>
    <name evidence="14" type="ORF">F2Q69_00033658</name>
</gene>
<dbReference type="Gene3D" id="3.30.530.20">
    <property type="match status" value="1"/>
</dbReference>
<dbReference type="InterPro" id="IPR009057">
    <property type="entry name" value="Homeodomain-like_sf"/>
</dbReference>
<keyword evidence="5 9" id="KW-0238">DNA-binding</keyword>
<dbReference type="InterPro" id="IPR023393">
    <property type="entry name" value="START-like_dom_sf"/>
</dbReference>
<dbReference type="FunFam" id="3.30.530.20:FF:000026">
    <property type="entry name" value="Homeobox-leucine zipper protein GLABRA 2"/>
    <property type="match status" value="1"/>
</dbReference>
<dbReference type="Pfam" id="PF01852">
    <property type="entry name" value="START"/>
    <property type="match status" value="1"/>
</dbReference>
<feature type="compositionally biased region" description="Basic and acidic residues" evidence="11">
    <location>
        <begin position="30"/>
        <end position="39"/>
    </location>
</feature>
<dbReference type="PROSITE" id="PS50848">
    <property type="entry name" value="START"/>
    <property type="match status" value="1"/>
</dbReference>
<comment type="subcellular location">
    <subcellularLocation>
        <location evidence="1 9 10">Nucleus</location>
    </subcellularLocation>
</comment>
<dbReference type="Proteomes" id="UP000712600">
    <property type="component" value="Unassembled WGS sequence"/>
</dbReference>
<dbReference type="InterPro" id="IPR057993">
    <property type="entry name" value="HD-Zip_IV_C"/>
</dbReference>
<evidence type="ECO:0000256" key="11">
    <source>
        <dbReference type="SAM" id="MobiDB-lite"/>
    </source>
</evidence>
<evidence type="ECO:0000256" key="5">
    <source>
        <dbReference type="ARBA" id="ARBA00023125"/>
    </source>
</evidence>
<keyword evidence="4" id="KW-0175">Coiled coil</keyword>
<dbReference type="SUPFAM" id="SSF46689">
    <property type="entry name" value="Homeodomain-like"/>
    <property type="match status" value="1"/>
</dbReference>
<evidence type="ECO:0000256" key="3">
    <source>
        <dbReference type="ARBA" id="ARBA00023015"/>
    </source>
</evidence>
<dbReference type="SMART" id="SM00389">
    <property type="entry name" value="HOX"/>
    <property type="match status" value="1"/>
</dbReference>
<dbReference type="GO" id="GO:0030154">
    <property type="term" value="P:cell differentiation"/>
    <property type="evidence" value="ECO:0007669"/>
    <property type="project" value="UniProtKB-ARBA"/>
</dbReference>
<keyword evidence="6 9" id="KW-0371">Homeobox</keyword>
<comment type="similarity">
    <text evidence="2">Belongs to the HD-ZIP homeobox family. Class IV subfamily.</text>
</comment>
<dbReference type="EMBL" id="QGKX02000004">
    <property type="protein sequence ID" value="KAF3604520.1"/>
    <property type="molecule type" value="Genomic_DNA"/>
</dbReference>
<reference evidence="14" key="1">
    <citation type="submission" date="2019-12" db="EMBL/GenBank/DDBJ databases">
        <title>Genome sequencing and annotation of Brassica cretica.</title>
        <authorList>
            <person name="Studholme D.J."/>
            <person name="Sarris P."/>
        </authorList>
    </citation>
    <scope>NUCLEOTIDE SEQUENCE</scope>
    <source>
        <strain evidence="14">PFS-109/04</strain>
        <tissue evidence="14">Leaf</tissue>
    </source>
</reference>
<dbReference type="PANTHER" id="PTHR45654">
    <property type="entry name" value="HOMEOBOX-LEUCINE ZIPPER PROTEIN MERISTEM L1"/>
    <property type="match status" value="1"/>
</dbReference>
<dbReference type="SMART" id="SM00234">
    <property type="entry name" value="START"/>
    <property type="match status" value="1"/>
</dbReference>
<evidence type="ECO:0000256" key="2">
    <source>
        <dbReference type="ARBA" id="ARBA00006789"/>
    </source>
</evidence>
<name>A0A8S9SW16_BRACR</name>
<dbReference type="CDD" id="cd08875">
    <property type="entry name" value="START_ArGLABRA2_like"/>
    <property type="match status" value="1"/>
</dbReference>
<dbReference type="GO" id="GO:0000981">
    <property type="term" value="F:DNA-binding transcription factor activity, RNA polymerase II-specific"/>
    <property type="evidence" value="ECO:0007669"/>
    <property type="project" value="InterPro"/>
</dbReference>
<dbReference type="InterPro" id="IPR017970">
    <property type="entry name" value="Homeobox_CS"/>
</dbReference>
<dbReference type="CDD" id="cd00086">
    <property type="entry name" value="homeodomain"/>
    <property type="match status" value="1"/>
</dbReference>
<evidence type="ECO:0000256" key="1">
    <source>
        <dbReference type="ARBA" id="ARBA00004123"/>
    </source>
</evidence>
<dbReference type="InterPro" id="IPR001356">
    <property type="entry name" value="HD"/>
</dbReference>
<dbReference type="InterPro" id="IPR042160">
    <property type="entry name" value="HD-Zip_IV"/>
</dbReference>
<feature type="domain" description="START" evidence="13">
    <location>
        <begin position="248"/>
        <end position="479"/>
    </location>
</feature>
<evidence type="ECO:0000259" key="13">
    <source>
        <dbReference type="PROSITE" id="PS50848"/>
    </source>
</evidence>
<feature type="compositionally biased region" description="Basic residues" evidence="11">
    <location>
        <begin position="60"/>
        <end position="70"/>
    </location>
</feature>
<dbReference type="Pfam" id="PF00046">
    <property type="entry name" value="Homeodomain"/>
    <property type="match status" value="1"/>
</dbReference>
<dbReference type="GO" id="GO:0003677">
    <property type="term" value="F:DNA binding"/>
    <property type="evidence" value="ECO:0007669"/>
    <property type="project" value="UniProtKB-UniRule"/>
</dbReference>
<dbReference type="PROSITE" id="PS00027">
    <property type="entry name" value="HOMEOBOX_1"/>
    <property type="match status" value="1"/>
</dbReference>
<comment type="caution">
    <text evidence="14">The sequence shown here is derived from an EMBL/GenBank/DDBJ whole genome shotgun (WGS) entry which is preliminary data.</text>
</comment>
<evidence type="ECO:0000256" key="6">
    <source>
        <dbReference type="ARBA" id="ARBA00023155"/>
    </source>
</evidence>
<dbReference type="FunFam" id="1.10.10.60:FF:000229">
    <property type="entry name" value="Homeobox-leucine zipper protein HDG1"/>
    <property type="match status" value="1"/>
</dbReference>
<evidence type="ECO:0000256" key="4">
    <source>
        <dbReference type="ARBA" id="ARBA00023054"/>
    </source>
</evidence>
<protein>
    <submittedName>
        <fullName evidence="14">Uncharacterized protein</fullName>
    </submittedName>
</protein>
<dbReference type="SUPFAM" id="SSF55961">
    <property type="entry name" value="Bet v1-like"/>
    <property type="match status" value="2"/>
</dbReference>
<evidence type="ECO:0000256" key="9">
    <source>
        <dbReference type="PROSITE-ProRule" id="PRU00108"/>
    </source>
</evidence>
<dbReference type="PANTHER" id="PTHR45654:SF77">
    <property type="entry name" value="HOMEOBOX-LEUCINE ZIPPER PROTEIN MERISTEM L1"/>
    <property type="match status" value="1"/>
</dbReference>
<keyword evidence="3" id="KW-0805">Transcription regulation</keyword>
<evidence type="ECO:0000256" key="7">
    <source>
        <dbReference type="ARBA" id="ARBA00023163"/>
    </source>
</evidence>
<dbReference type="InterPro" id="IPR002913">
    <property type="entry name" value="START_lipid-bd_dom"/>
</dbReference>
<keyword evidence="8 9" id="KW-0539">Nucleus</keyword>
<feature type="region of interest" description="Disordered" evidence="11">
    <location>
        <begin position="18"/>
        <end position="72"/>
    </location>
</feature>
<feature type="domain" description="Homeobox" evidence="12">
    <location>
        <begin position="60"/>
        <end position="120"/>
    </location>
</feature>
<dbReference type="AlphaFoldDB" id="A0A8S9SW16"/>
<organism evidence="14 15">
    <name type="scientific">Brassica cretica</name>
    <name type="common">Mustard</name>
    <dbReference type="NCBI Taxonomy" id="69181"/>
    <lineage>
        <taxon>Eukaryota</taxon>
        <taxon>Viridiplantae</taxon>
        <taxon>Streptophyta</taxon>
        <taxon>Embryophyta</taxon>
        <taxon>Tracheophyta</taxon>
        <taxon>Spermatophyta</taxon>
        <taxon>Magnoliopsida</taxon>
        <taxon>eudicotyledons</taxon>
        <taxon>Gunneridae</taxon>
        <taxon>Pentapetalae</taxon>
        <taxon>rosids</taxon>
        <taxon>malvids</taxon>
        <taxon>Brassicales</taxon>
        <taxon>Brassicaceae</taxon>
        <taxon>Brassiceae</taxon>
        <taxon>Brassica</taxon>
    </lineage>
</organism>
<dbReference type="GO" id="GO:0008289">
    <property type="term" value="F:lipid binding"/>
    <property type="evidence" value="ECO:0007669"/>
    <property type="project" value="InterPro"/>
</dbReference>
<accession>A0A8S9SW16</accession>
<evidence type="ECO:0000259" key="12">
    <source>
        <dbReference type="PROSITE" id="PS50071"/>
    </source>
</evidence>
<proteinExistence type="inferred from homology"/>
<sequence length="670" mass="74195">MYQPNMFEAHQHMFDMTPKESDNDLGLTGSREDDFETKSGAEVTMENLLEEELQDPNQRPNKKKRYHRHTQSQIQELESFFKECPHPDDKQRKELSRELNLEPLQIKFWFQNKRTQMKAHHERHDNSILKADNDKLRAENNRYKDALSNATCPNCGGRAAIGEMSFDEQHLRIENARLREEIDRISSMAAKYVGKPLSSHSTQLTSSHCIPSRSLDLEAVNFGTNHQTSFVGEMHGTSDIMRSVSIPCEADKPIIVELAVAAMEELVTMAQTSDPLWVLNDNLGEILNEEEYFRMFPRCIGPKPIGFRSEASRESTVVIMNHINLVEILMDVNQWSSVFCGIVSRALTLEVLSTGIAGNYNGALQVMTAEFQVPSPLVPTRENYFLRYCKQHGDNTWAVVDVSLDNLRPSPITRSRRRPSGCLIQELQNGYSKVTWVEHMEVDDRSVHTMYKPLVNTGLAFGAKRWVATLDRQCERLASSMASNIPTGDLSVAPKRVFDFLKDENSRSEWDILSSGGLVQEMAHIANGRDPGNCVSLLRVNGTNSGQSNMLILQESCTDVSGSYVIYAPVDVAAMDVVLSGGDPDYVALLPSGFAILPDGGEGGDASAGAEGGGNYLEVVNSGSLLTLAFQIIVDSVPTAKLSLGSVATVNSLIKCTAERIKGALACDGA</sequence>
<evidence type="ECO:0000313" key="15">
    <source>
        <dbReference type="Proteomes" id="UP000712600"/>
    </source>
</evidence>
<evidence type="ECO:0000313" key="14">
    <source>
        <dbReference type="EMBL" id="KAF3604520.1"/>
    </source>
</evidence>
<dbReference type="Pfam" id="PF25797">
    <property type="entry name" value="PDF2_C"/>
    <property type="match status" value="1"/>
</dbReference>
<dbReference type="PROSITE" id="PS50071">
    <property type="entry name" value="HOMEOBOX_2"/>
    <property type="match status" value="1"/>
</dbReference>
<evidence type="ECO:0000256" key="10">
    <source>
        <dbReference type="RuleBase" id="RU000682"/>
    </source>
</evidence>
<dbReference type="Gene3D" id="1.10.10.60">
    <property type="entry name" value="Homeodomain-like"/>
    <property type="match status" value="1"/>
</dbReference>